<dbReference type="RefSeq" id="WP_377609859.1">
    <property type="nucleotide sequence ID" value="NZ_JBHUPA010000002.1"/>
</dbReference>
<name>A0ABW6AXR1_9SPHI</name>
<sequence>MDTLTDPLNLITWDGTTAQGLGIDIGVDLSDYATKTDLGVSFDFIISKDGFYQANNTYNNSTNWKTIEIYASTGSVDYSLYGTISDTGSNLITFLDKSRNVVGSVPATLINSIHTGSANIPANTHIVAASTNNTNQSSSFVKITSSSDSVPSINAELLRKADSGYLPSESPKTLKQVEALTKIVDLVSTLFPDNGFYTPSGDYNPAETWKSATLNDISEGTLITYRVYSTGSSGGAAIITYFDSDGEKISSVDATGAGVTLKTGSSTAPSGTVKAVISTFAANVSDSNYSYTAQTSSVINDIYGELAKKENISQTRILTVSKSLPPGTLTFNSIAEALAAWERGDVIEVYSGIYVENSLALPNGVDIRGIGNVEIRGYLPVTSTTADVDAKSTIDFLNSGTLSGLTITAKNMRYPIHSDFGDPKAVQVLNNCRIIHYGNKEIYDYRVANNIPSPNNAANVWLAQSAWGCGTQAGSRIQLNNCYIESYLRAFSTHNNASYDVTSGYSYIECNNCQIVSKGLKLDGSKLPFSPSVFVQSLASNTDDVVVLNNCTVNGFIVLQYTSSDWREFTQRIEGNGNGHLMQIRHTAGGNKTMTYQTTSQNSFVIKVTSATNNPVVPSGNLVQTMFGSTYDSIVGSNLIKGYVKGRKKHSNVWQDINSYSATKSITFTSGSDTKTVTISTTLTSAGQLVTLMNNAFGTGSFVAELYWTGFDWWPNLSDEVGVYYNSGTQDILRGRAVKPNGFSDIASMTSSDQAGDFFGIALQDIPAGSMGYVKFKGYMLRIWADGLFGISLSNGDQIGVQADGSFAVGTGLIVSECVSNENISINI</sequence>
<protein>
    <submittedName>
        <fullName evidence="1">Uncharacterized protein</fullName>
    </submittedName>
</protein>
<accession>A0ABW6AXR1</accession>
<gene>
    <name evidence="1" type="ORF">ACFS6J_07495</name>
</gene>
<dbReference type="InterPro" id="IPR011050">
    <property type="entry name" value="Pectin_lyase_fold/virulence"/>
</dbReference>
<dbReference type="Proteomes" id="UP001597560">
    <property type="component" value="Unassembled WGS sequence"/>
</dbReference>
<evidence type="ECO:0000313" key="2">
    <source>
        <dbReference type="Proteomes" id="UP001597560"/>
    </source>
</evidence>
<dbReference type="SUPFAM" id="SSF51126">
    <property type="entry name" value="Pectin lyase-like"/>
    <property type="match status" value="1"/>
</dbReference>
<organism evidence="1 2">
    <name type="scientific">Olivibacter jilunii</name>
    <dbReference type="NCBI Taxonomy" id="985016"/>
    <lineage>
        <taxon>Bacteria</taxon>
        <taxon>Pseudomonadati</taxon>
        <taxon>Bacteroidota</taxon>
        <taxon>Sphingobacteriia</taxon>
        <taxon>Sphingobacteriales</taxon>
        <taxon>Sphingobacteriaceae</taxon>
        <taxon>Olivibacter</taxon>
    </lineage>
</organism>
<comment type="caution">
    <text evidence="1">The sequence shown here is derived from an EMBL/GenBank/DDBJ whole genome shotgun (WGS) entry which is preliminary data.</text>
</comment>
<proteinExistence type="predicted"/>
<reference evidence="2" key="1">
    <citation type="journal article" date="2019" name="Int. J. Syst. Evol. Microbiol.">
        <title>The Global Catalogue of Microorganisms (GCM) 10K type strain sequencing project: providing services to taxonomists for standard genome sequencing and annotation.</title>
        <authorList>
            <consortium name="The Broad Institute Genomics Platform"/>
            <consortium name="The Broad Institute Genome Sequencing Center for Infectious Disease"/>
            <person name="Wu L."/>
            <person name="Ma J."/>
        </authorList>
    </citation>
    <scope>NUCLEOTIDE SEQUENCE [LARGE SCALE GENOMIC DNA]</scope>
    <source>
        <strain evidence="2">KCTC 23098</strain>
    </source>
</reference>
<keyword evidence="2" id="KW-1185">Reference proteome</keyword>
<dbReference type="EMBL" id="JBHUPA010000002">
    <property type="protein sequence ID" value="MFD2961622.1"/>
    <property type="molecule type" value="Genomic_DNA"/>
</dbReference>
<evidence type="ECO:0000313" key="1">
    <source>
        <dbReference type="EMBL" id="MFD2961622.1"/>
    </source>
</evidence>